<feature type="compositionally biased region" description="Basic and acidic residues" evidence="22">
    <location>
        <begin position="325"/>
        <end position="341"/>
    </location>
</feature>
<evidence type="ECO:0000256" key="17">
    <source>
        <dbReference type="ARBA" id="ARBA00023163"/>
    </source>
</evidence>
<evidence type="ECO:0000256" key="21">
    <source>
        <dbReference type="SAM" id="Coils"/>
    </source>
</evidence>
<evidence type="ECO:0000256" key="14">
    <source>
        <dbReference type="ARBA" id="ARBA00023054"/>
    </source>
</evidence>
<dbReference type="GO" id="GO:0008380">
    <property type="term" value="P:RNA splicing"/>
    <property type="evidence" value="ECO:0007669"/>
    <property type="project" value="UniProtKB-KW"/>
</dbReference>
<keyword evidence="5" id="KW-0488">Methylation</keyword>
<evidence type="ECO:0000256" key="4">
    <source>
        <dbReference type="ARBA" id="ARBA00020056"/>
    </source>
</evidence>
<keyword evidence="8" id="KW-0507">mRNA processing</keyword>
<dbReference type="PANTHER" id="PTHR12707">
    <property type="entry name" value="PINN"/>
    <property type="match status" value="1"/>
</dbReference>
<keyword evidence="18" id="KW-0508">mRNA splicing</keyword>
<dbReference type="Proteomes" id="UP001566132">
    <property type="component" value="Unassembled WGS sequence"/>
</dbReference>
<comment type="subcellular location">
    <subcellularLocation>
        <location evidence="2">Cell junction</location>
        <location evidence="2">Desmosome</location>
    </subcellularLocation>
    <subcellularLocation>
        <location evidence="1">Nucleus speckle</location>
    </subcellularLocation>
</comment>
<evidence type="ECO:0000256" key="8">
    <source>
        <dbReference type="ARBA" id="ARBA00022664"/>
    </source>
</evidence>
<evidence type="ECO:0000256" key="13">
    <source>
        <dbReference type="ARBA" id="ARBA00023015"/>
    </source>
</evidence>
<dbReference type="GO" id="GO:0030057">
    <property type="term" value="C:desmosome"/>
    <property type="evidence" value="ECO:0007669"/>
    <property type="project" value="UniProtKB-SubCell"/>
</dbReference>
<evidence type="ECO:0000256" key="5">
    <source>
        <dbReference type="ARBA" id="ARBA00022481"/>
    </source>
</evidence>
<keyword evidence="7" id="KW-0597">Phosphoprotein</keyword>
<comment type="caution">
    <text evidence="25">The sequence shown here is derived from an EMBL/GenBank/DDBJ whole genome shotgun (WGS) entry which is preliminary data.</text>
</comment>
<dbReference type="PANTHER" id="PTHR12707:SF0">
    <property type="entry name" value="PININ"/>
    <property type="match status" value="1"/>
</dbReference>
<evidence type="ECO:0000256" key="9">
    <source>
        <dbReference type="ARBA" id="ARBA00022728"/>
    </source>
</evidence>
<dbReference type="EMBL" id="JBDJPC010000002">
    <property type="protein sequence ID" value="KAL1512655.1"/>
    <property type="molecule type" value="Genomic_DNA"/>
</dbReference>
<keyword evidence="26" id="KW-1185">Reference proteome</keyword>
<dbReference type="InterPro" id="IPR006786">
    <property type="entry name" value="Pinin_SDK_MemA"/>
</dbReference>
<feature type="domain" description="Pinin/SDK" evidence="24">
    <location>
        <begin position="10"/>
        <end position="50"/>
    </location>
</feature>
<dbReference type="GO" id="GO:0006397">
    <property type="term" value="P:mRNA processing"/>
    <property type="evidence" value="ECO:0007669"/>
    <property type="project" value="UniProtKB-KW"/>
</dbReference>
<gene>
    <name evidence="25" type="ORF">ABEB36_002214</name>
</gene>
<evidence type="ECO:0000256" key="18">
    <source>
        <dbReference type="ARBA" id="ARBA00023187"/>
    </source>
</evidence>
<feature type="compositionally biased region" description="Basic and acidic residues" evidence="22">
    <location>
        <begin position="291"/>
        <end position="305"/>
    </location>
</feature>
<accession>A0ABD1F4Y1</accession>
<evidence type="ECO:0000256" key="15">
    <source>
        <dbReference type="ARBA" id="ARBA00023125"/>
    </source>
</evidence>
<comment type="similarity">
    <text evidence="3">Belongs to the pinin family.</text>
</comment>
<keyword evidence="12" id="KW-0007">Acetylation</keyword>
<evidence type="ECO:0000256" key="2">
    <source>
        <dbReference type="ARBA" id="ARBA00004568"/>
    </source>
</evidence>
<reference evidence="25 26" key="1">
    <citation type="submission" date="2024-05" db="EMBL/GenBank/DDBJ databases">
        <title>Genetic variation in Jamaican populations of the coffee berry borer (Hypothenemus hampei).</title>
        <authorList>
            <person name="Errbii M."/>
            <person name="Myrie A."/>
        </authorList>
    </citation>
    <scope>NUCLEOTIDE SEQUENCE [LARGE SCALE GENOMIC DNA]</scope>
    <source>
        <strain evidence="25">JA-Hopewell-2020-01-JO</strain>
        <tissue evidence="25">Whole body</tissue>
    </source>
</reference>
<protein>
    <recommendedName>
        <fullName evidence="4">Pinin</fullName>
    </recommendedName>
</protein>
<keyword evidence="14 21" id="KW-0175">Coiled coil</keyword>
<evidence type="ECO:0000256" key="19">
    <source>
        <dbReference type="ARBA" id="ARBA00023242"/>
    </source>
</evidence>
<dbReference type="InterPro" id="IPR006787">
    <property type="entry name" value="Pinin_SDK_N"/>
</dbReference>
<feature type="region of interest" description="Disordered" evidence="22">
    <location>
        <begin position="275"/>
        <end position="354"/>
    </location>
</feature>
<evidence type="ECO:0000259" key="24">
    <source>
        <dbReference type="Pfam" id="PF04697"/>
    </source>
</evidence>
<organism evidence="25 26">
    <name type="scientific">Hypothenemus hampei</name>
    <name type="common">Coffee berry borer</name>
    <dbReference type="NCBI Taxonomy" id="57062"/>
    <lineage>
        <taxon>Eukaryota</taxon>
        <taxon>Metazoa</taxon>
        <taxon>Ecdysozoa</taxon>
        <taxon>Arthropoda</taxon>
        <taxon>Hexapoda</taxon>
        <taxon>Insecta</taxon>
        <taxon>Pterygota</taxon>
        <taxon>Neoptera</taxon>
        <taxon>Endopterygota</taxon>
        <taxon>Coleoptera</taxon>
        <taxon>Polyphaga</taxon>
        <taxon>Cucujiformia</taxon>
        <taxon>Curculionidae</taxon>
        <taxon>Scolytinae</taxon>
        <taxon>Hypothenemus</taxon>
    </lineage>
</organism>
<comment type="subunit">
    <text evidence="20">Found in a mRNA splicing-dependent exon junction complex (EJC). Found in a complex with SR proteins. Found in a mRNP complex with RNPS1. Component of the PSAP complex consisting of RNPS1, SAP18 and PNN. Interacts with PNISR, CTBP1, CTBP2, KRT8, KRT18, KRT19, PS1D/PNO40, PPIG, RNPS1, SFRS4 and SRRM2. Identified in the spliceosome C complex.</text>
</comment>
<sequence length="405" mass="47392">MATEILKSFSHLQNELEEAKSSLKGVDENIKRLIGRDPSEIPTRIGQKRPVDEKNARPPQSKFTRGFDNEQTRRRNPNSVSVFKRLSEKVVDDPVDLPSRGLISKVIPAPKEIPSRQDVLDKQNKDERFKERNRRMFGALLGTLQKFQQEESKLKKKEEKRTQIEKKIEEHEKQEKEEIKKERQELFLNRKRKQQEIKMIELKMLRMKEYATWEQMQRPRGNFIITKAKPHIHYLPRRLNEKSKELLEESKKSIEEQIEKRKQVISEELNHIEERVKRNFESKTNPEPQQQEEKSTNRHDRHGSESEMDDDIEMKERSPSPGTKEVSKKEDDSQIETKPEELNGDDNQVANNDTSVVIQSAQTTVIAVQEVEMGVSLNDNSVTYGEIVTISMKEDAPVEGEEQTF</sequence>
<feature type="coiled-coil region" evidence="21">
    <location>
        <begin position="147"/>
        <end position="196"/>
    </location>
</feature>
<evidence type="ECO:0000256" key="20">
    <source>
        <dbReference type="ARBA" id="ARBA00025916"/>
    </source>
</evidence>
<evidence type="ECO:0000256" key="6">
    <source>
        <dbReference type="ARBA" id="ARBA00022499"/>
    </source>
</evidence>
<dbReference type="GO" id="GO:0016607">
    <property type="term" value="C:nuclear speck"/>
    <property type="evidence" value="ECO:0007669"/>
    <property type="project" value="UniProtKB-SubCell"/>
</dbReference>
<proteinExistence type="inferred from homology"/>
<keyword evidence="11" id="KW-0965">Cell junction</keyword>
<keyword evidence="19" id="KW-0539">Nucleus</keyword>
<keyword evidence="6" id="KW-1017">Isopeptide bond</keyword>
<dbReference type="GO" id="GO:0005681">
    <property type="term" value="C:spliceosomal complex"/>
    <property type="evidence" value="ECO:0007669"/>
    <property type="project" value="UniProtKB-KW"/>
</dbReference>
<keyword evidence="16" id="KW-0010">Activator</keyword>
<evidence type="ECO:0000256" key="7">
    <source>
        <dbReference type="ARBA" id="ARBA00022553"/>
    </source>
</evidence>
<evidence type="ECO:0000256" key="1">
    <source>
        <dbReference type="ARBA" id="ARBA00004324"/>
    </source>
</evidence>
<feature type="coiled-coil region" evidence="21">
    <location>
        <begin position="240"/>
        <end position="275"/>
    </location>
</feature>
<keyword evidence="15" id="KW-0238">DNA-binding</keyword>
<feature type="compositionally biased region" description="Polar residues" evidence="22">
    <location>
        <begin position="345"/>
        <end position="354"/>
    </location>
</feature>
<feature type="region of interest" description="Disordered" evidence="22">
    <location>
        <begin position="34"/>
        <end position="80"/>
    </location>
</feature>
<dbReference type="Pfam" id="PF04696">
    <property type="entry name" value="Pinin_SDK_memA"/>
    <property type="match status" value="1"/>
</dbReference>
<evidence type="ECO:0000256" key="10">
    <source>
        <dbReference type="ARBA" id="ARBA00022843"/>
    </source>
</evidence>
<evidence type="ECO:0000256" key="11">
    <source>
        <dbReference type="ARBA" id="ARBA00022949"/>
    </source>
</evidence>
<evidence type="ECO:0000256" key="22">
    <source>
        <dbReference type="SAM" id="MobiDB-lite"/>
    </source>
</evidence>
<name>A0ABD1F4Y1_HYPHA</name>
<keyword evidence="17" id="KW-0804">Transcription</keyword>
<keyword evidence="10" id="KW-0832">Ubl conjugation</keyword>
<dbReference type="AlphaFoldDB" id="A0ABD1F4Y1"/>
<evidence type="ECO:0000256" key="16">
    <source>
        <dbReference type="ARBA" id="ARBA00023159"/>
    </source>
</evidence>
<evidence type="ECO:0000256" key="12">
    <source>
        <dbReference type="ARBA" id="ARBA00022990"/>
    </source>
</evidence>
<evidence type="ECO:0000313" key="25">
    <source>
        <dbReference type="EMBL" id="KAL1512655.1"/>
    </source>
</evidence>
<dbReference type="GO" id="GO:0003677">
    <property type="term" value="F:DNA binding"/>
    <property type="evidence" value="ECO:0007669"/>
    <property type="project" value="UniProtKB-KW"/>
</dbReference>
<feature type="domain" description="Pinin/SDK/MemA protein" evidence="23">
    <location>
        <begin position="130"/>
        <end position="252"/>
    </location>
</feature>
<keyword evidence="13" id="KW-0805">Transcription regulation</keyword>
<dbReference type="Pfam" id="PF04697">
    <property type="entry name" value="Pinin_SDK_N"/>
    <property type="match status" value="1"/>
</dbReference>
<evidence type="ECO:0000313" key="26">
    <source>
        <dbReference type="Proteomes" id="UP001566132"/>
    </source>
</evidence>
<evidence type="ECO:0000256" key="3">
    <source>
        <dbReference type="ARBA" id="ARBA00010386"/>
    </source>
</evidence>
<dbReference type="InterPro" id="IPR039853">
    <property type="entry name" value="Pinin"/>
</dbReference>
<evidence type="ECO:0000259" key="23">
    <source>
        <dbReference type="Pfam" id="PF04696"/>
    </source>
</evidence>
<keyword evidence="9" id="KW-0747">Spliceosome</keyword>